<organism evidence="6 7">
    <name type="scientific">Dongia sedimenti</name>
    <dbReference type="NCBI Taxonomy" id="3064282"/>
    <lineage>
        <taxon>Bacteria</taxon>
        <taxon>Pseudomonadati</taxon>
        <taxon>Pseudomonadota</taxon>
        <taxon>Alphaproteobacteria</taxon>
        <taxon>Rhodospirillales</taxon>
        <taxon>Dongiaceae</taxon>
        <taxon>Dongia</taxon>
    </lineage>
</organism>
<evidence type="ECO:0000256" key="1">
    <source>
        <dbReference type="ARBA" id="ARBA00004196"/>
    </source>
</evidence>
<feature type="chain" id="PRO_5047493596" evidence="4">
    <location>
        <begin position="35"/>
        <end position="327"/>
    </location>
</feature>
<dbReference type="InterPro" id="IPR028082">
    <property type="entry name" value="Peripla_BP_I"/>
</dbReference>
<feature type="domain" description="Periplasmic binding protein" evidence="5">
    <location>
        <begin position="45"/>
        <end position="298"/>
    </location>
</feature>
<name>A0ABU0YS40_9PROT</name>
<evidence type="ECO:0000313" key="6">
    <source>
        <dbReference type="EMBL" id="MDQ7249821.1"/>
    </source>
</evidence>
<reference evidence="7" key="1">
    <citation type="submission" date="2023-08" db="EMBL/GenBank/DDBJ databases">
        <title>Rhodospirillaceae gen. nov., a novel taxon isolated from the Yangtze River Yuezi River estuary sludge.</title>
        <authorList>
            <person name="Ruan L."/>
        </authorList>
    </citation>
    <scope>NUCLEOTIDE SEQUENCE [LARGE SCALE GENOMIC DNA]</scope>
    <source>
        <strain evidence="7">R-7</strain>
    </source>
</reference>
<evidence type="ECO:0000256" key="3">
    <source>
        <dbReference type="ARBA" id="ARBA00022729"/>
    </source>
</evidence>
<evidence type="ECO:0000259" key="5">
    <source>
        <dbReference type="Pfam" id="PF13407"/>
    </source>
</evidence>
<keyword evidence="3 4" id="KW-0732">Signal</keyword>
<protein>
    <submittedName>
        <fullName evidence="6">Substrate-binding domain-containing protein</fullName>
    </submittedName>
</protein>
<comment type="similarity">
    <text evidence="2">Belongs to the bacterial solute-binding protein 2 family.</text>
</comment>
<dbReference type="EMBL" id="JAUYVI010000006">
    <property type="protein sequence ID" value="MDQ7249821.1"/>
    <property type="molecule type" value="Genomic_DNA"/>
</dbReference>
<proteinExistence type="inferred from homology"/>
<dbReference type="PANTHER" id="PTHR46847">
    <property type="entry name" value="D-ALLOSE-BINDING PERIPLASMIC PROTEIN-RELATED"/>
    <property type="match status" value="1"/>
</dbReference>
<dbReference type="InterPro" id="IPR025997">
    <property type="entry name" value="SBP_2_dom"/>
</dbReference>
<gene>
    <name evidence="6" type="ORF">Q8A70_19185</name>
</gene>
<comment type="subcellular location">
    <subcellularLocation>
        <location evidence="1">Cell envelope</location>
    </subcellularLocation>
</comment>
<evidence type="ECO:0000256" key="4">
    <source>
        <dbReference type="SAM" id="SignalP"/>
    </source>
</evidence>
<dbReference type="Pfam" id="PF13407">
    <property type="entry name" value="Peripla_BP_4"/>
    <property type="match status" value="1"/>
</dbReference>
<feature type="signal peptide" evidence="4">
    <location>
        <begin position="1"/>
        <end position="34"/>
    </location>
</feature>
<evidence type="ECO:0000256" key="2">
    <source>
        <dbReference type="ARBA" id="ARBA00007639"/>
    </source>
</evidence>
<dbReference type="PANTHER" id="PTHR46847:SF1">
    <property type="entry name" value="D-ALLOSE-BINDING PERIPLASMIC PROTEIN-RELATED"/>
    <property type="match status" value="1"/>
</dbReference>
<dbReference type="SUPFAM" id="SSF53822">
    <property type="entry name" value="Periplasmic binding protein-like I"/>
    <property type="match status" value="1"/>
</dbReference>
<dbReference type="Gene3D" id="3.40.50.2300">
    <property type="match status" value="2"/>
</dbReference>
<evidence type="ECO:0000313" key="7">
    <source>
        <dbReference type="Proteomes" id="UP001230156"/>
    </source>
</evidence>
<dbReference type="RefSeq" id="WP_379958254.1">
    <property type="nucleotide sequence ID" value="NZ_JAUYVI010000006.1"/>
</dbReference>
<keyword evidence="7" id="KW-1185">Reference proteome</keyword>
<dbReference type="Proteomes" id="UP001230156">
    <property type="component" value="Unassembled WGS sequence"/>
</dbReference>
<accession>A0ABU0YS40</accession>
<comment type="caution">
    <text evidence="6">The sequence shown here is derived from an EMBL/GenBank/DDBJ whole genome shotgun (WGS) entry which is preliminary data.</text>
</comment>
<sequence length="327" mass="34558">MFRMSHKFGSALRIAAVAVSAVSLAGITSGSASAEDKKLVILGSVPGLKFPFFVHMMNQIKAEGEKLGVEIVESDGQVSSTKQTSDVEAAIARKVDGIVISPNEVDAMAPALQEAVDAKIPVITIDRYVAKVPDLLGHVGADNSKGGEAQAELIMKMFPNGAKVMNLQGQPGAGPAIDRNKGLHAILDQHKDKYPIVFEQTAEFDRVKGLSVTEAALASMQTPPDVIVAANDDMILGAMEAVKAHNLSGKVALIGFDALPEALARVKDGSLTATVEQFPGLQSSKAVDKMVAFLRDGKAPEPKTELLTPITITKDNLDKAERLGEIQ</sequence>